<dbReference type="GO" id="GO:0140359">
    <property type="term" value="F:ABC-type transporter activity"/>
    <property type="evidence" value="ECO:0007669"/>
    <property type="project" value="InterPro"/>
</dbReference>
<dbReference type="EMBL" id="AP012273">
    <property type="protein sequence ID" value="BAO44263.1"/>
    <property type="molecule type" value="Genomic_DNA"/>
</dbReference>
<keyword evidence="5" id="KW-0762">Sugar transport</keyword>
<proteinExistence type="inferred from homology"/>
<dbReference type="PRINTS" id="PR00164">
    <property type="entry name" value="ABC2TRNSPORT"/>
</dbReference>
<keyword evidence="3 11" id="KW-0813">Transport</keyword>
<dbReference type="KEGG" id="tbn:TBH_C1339"/>
<name>A0A7U6GIK0_9GAMM</name>
<evidence type="ECO:0000256" key="4">
    <source>
        <dbReference type="ARBA" id="ARBA00022475"/>
    </source>
</evidence>
<evidence type="ECO:0000256" key="9">
    <source>
        <dbReference type="ARBA" id="ARBA00023047"/>
    </source>
</evidence>
<comment type="similarity">
    <text evidence="2 11">Belongs to the ABC-2 integral membrane protein family.</text>
</comment>
<evidence type="ECO:0000256" key="10">
    <source>
        <dbReference type="ARBA" id="ARBA00023136"/>
    </source>
</evidence>
<dbReference type="GO" id="GO:0015920">
    <property type="term" value="P:lipopolysaccharide transport"/>
    <property type="evidence" value="ECO:0007669"/>
    <property type="project" value="TreeGrafter"/>
</dbReference>
<comment type="subcellular location">
    <subcellularLocation>
        <location evidence="11">Cell inner membrane</location>
        <topology evidence="11">Multi-pass membrane protein</topology>
    </subcellularLocation>
    <subcellularLocation>
        <location evidence="1">Cell membrane</location>
        <topology evidence="1">Multi-pass membrane protein</topology>
    </subcellularLocation>
</comment>
<keyword evidence="7" id="KW-0972">Capsule biogenesis/degradation</keyword>
<organism evidence="13 14">
    <name type="scientific">Thiolapillus brandeum</name>
    <dbReference type="NCBI Taxonomy" id="1076588"/>
    <lineage>
        <taxon>Bacteria</taxon>
        <taxon>Pseudomonadati</taxon>
        <taxon>Pseudomonadota</taxon>
        <taxon>Gammaproteobacteria</taxon>
        <taxon>Chromatiales</taxon>
        <taxon>Sedimenticolaceae</taxon>
        <taxon>Thiolapillus</taxon>
    </lineage>
</organism>
<feature type="transmembrane region" description="Helical" evidence="11">
    <location>
        <begin position="154"/>
        <end position="178"/>
    </location>
</feature>
<evidence type="ECO:0000313" key="13">
    <source>
        <dbReference type="EMBL" id="BAO44263.1"/>
    </source>
</evidence>
<dbReference type="PANTHER" id="PTHR30413:SF10">
    <property type="entry name" value="CAPSULE POLYSACCHARIDE EXPORT INNER-MEMBRANE PROTEIN CTRC"/>
    <property type="match status" value="1"/>
</dbReference>
<evidence type="ECO:0000256" key="2">
    <source>
        <dbReference type="ARBA" id="ARBA00007783"/>
    </source>
</evidence>
<evidence type="ECO:0000313" key="14">
    <source>
        <dbReference type="Proteomes" id="UP000031631"/>
    </source>
</evidence>
<dbReference type="GO" id="GO:0015774">
    <property type="term" value="P:polysaccharide transport"/>
    <property type="evidence" value="ECO:0007669"/>
    <property type="project" value="UniProtKB-KW"/>
</dbReference>
<dbReference type="AlphaFoldDB" id="A0A7U6GIK0"/>
<keyword evidence="8 11" id="KW-1133">Transmembrane helix</keyword>
<dbReference type="RefSeq" id="WP_052469952.1">
    <property type="nucleotide sequence ID" value="NZ_AP012273.1"/>
</dbReference>
<keyword evidence="10 11" id="KW-0472">Membrane</keyword>
<dbReference type="OrthoDB" id="9786910at2"/>
<reference evidence="13 14" key="1">
    <citation type="journal article" date="2014" name="PLoS ONE">
        <title>Physiological and genomic features of a novel sulfur-oxidizing gammaproteobacterium belonging to a previously uncultivated symbiotic lineage isolated from a hydrothermal vent.</title>
        <authorList>
            <person name="Nunoura T."/>
            <person name="Takaki Y."/>
            <person name="Kazama H."/>
            <person name="Kakuta J."/>
            <person name="Shimamura S."/>
            <person name="Makita H."/>
            <person name="Hirai M."/>
            <person name="Miyazaki M."/>
            <person name="Takai K."/>
        </authorList>
    </citation>
    <scope>NUCLEOTIDE SEQUENCE [LARGE SCALE GENOMIC DNA]</scope>
    <source>
        <strain evidence="13 14">Hiromi1</strain>
    </source>
</reference>
<keyword evidence="6 11" id="KW-0812">Transmembrane</keyword>
<keyword evidence="4 11" id="KW-1003">Cell membrane</keyword>
<evidence type="ECO:0000256" key="3">
    <source>
        <dbReference type="ARBA" id="ARBA00022448"/>
    </source>
</evidence>
<gene>
    <name evidence="13" type="ORF">TBH_C1339</name>
</gene>
<dbReference type="InterPro" id="IPR013525">
    <property type="entry name" value="ABC2_TM"/>
</dbReference>
<feature type="domain" description="ABC transmembrane type-2" evidence="12">
    <location>
        <begin position="46"/>
        <end position="264"/>
    </location>
</feature>
<evidence type="ECO:0000256" key="8">
    <source>
        <dbReference type="ARBA" id="ARBA00022989"/>
    </source>
</evidence>
<accession>A0A7U6GIK0</accession>
<keyword evidence="14" id="KW-1185">Reference proteome</keyword>
<feature type="transmembrane region" description="Helical" evidence="11">
    <location>
        <begin position="48"/>
        <end position="66"/>
    </location>
</feature>
<evidence type="ECO:0000259" key="12">
    <source>
        <dbReference type="PROSITE" id="PS51012"/>
    </source>
</evidence>
<evidence type="ECO:0000256" key="11">
    <source>
        <dbReference type="RuleBase" id="RU361157"/>
    </source>
</evidence>
<evidence type="ECO:0000256" key="1">
    <source>
        <dbReference type="ARBA" id="ARBA00004651"/>
    </source>
</evidence>
<keyword evidence="9" id="KW-0625">Polysaccharide transport</keyword>
<dbReference type="PROSITE" id="PS51012">
    <property type="entry name" value="ABC_TM2"/>
    <property type="match status" value="1"/>
</dbReference>
<evidence type="ECO:0000256" key="6">
    <source>
        <dbReference type="ARBA" id="ARBA00022692"/>
    </source>
</evidence>
<dbReference type="PANTHER" id="PTHR30413">
    <property type="entry name" value="INNER MEMBRANE TRANSPORT PERMEASE"/>
    <property type="match status" value="1"/>
</dbReference>
<dbReference type="Proteomes" id="UP000031631">
    <property type="component" value="Chromosome"/>
</dbReference>
<dbReference type="InterPro" id="IPR047817">
    <property type="entry name" value="ABC2_TM_bact-type"/>
</dbReference>
<protein>
    <recommendedName>
        <fullName evidence="11">Transport permease protein</fullName>
    </recommendedName>
</protein>
<feature type="transmembrane region" description="Helical" evidence="11">
    <location>
        <begin position="117"/>
        <end position="142"/>
    </location>
</feature>
<dbReference type="GO" id="GO:0043190">
    <property type="term" value="C:ATP-binding cassette (ABC) transporter complex"/>
    <property type="evidence" value="ECO:0007669"/>
    <property type="project" value="InterPro"/>
</dbReference>
<evidence type="ECO:0000256" key="5">
    <source>
        <dbReference type="ARBA" id="ARBA00022597"/>
    </source>
</evidence>
<sequence length="273" mass="30869">MNQHIQDGPPDSSGIGRLKINGSRFFELVLFRAYAELTAEAARFSLGVLWWLIEPILYVGVFYLIFGIIFQRGGEGFVFSLLTGLLTWRWFDASVRGGATSIQGNAALIRQIAIPKLTFPIVVLLVNLAKFCIVFSIFLVFLTLVHGAPTSRWLVLPLLLSVQLLFTAGVSFMIAAWVPFFPDLIMINNQFLTLWFFLSGIFFDISNVDAKFRALLLLNPMAVIIDSYRAVLLHDVWPDWLAIGKVAVISIMIILASLIFYRRFDHTYPKLVF</sequence>
<feature type="transmembrane region" description="Helical" evidence="11">
    <location>
        <begin position="215"/>
        <end position="234"/>
    </location>
</feature>
<feature type="transmembrane region" description="Helical" evidence="11">
    <location>
        <begin position="184"/>
        <end position="203"/>
    </location>
</feature>
<feature type="transmembrane region" description="Helical" evidence="11">
    <location>
        <begin position="240"/>
        <end position="261"/>
    </location>
</feature>
<evidence type="ECO:0000256" key="7">
    <source>
        <dbReference type="ARBA" id="ARBA00022903"/>
    </source>
</evidence>
<dbReference type="InterPro" id="IPR000412">
    <property type="entry name" value="ABC_2_transport"/>
</dbReference>
<dbReference type="Pfam" id="PF01061">
    <property type="entry name" value="ABC2_membrane"/>
    <property type="match status" value="1"/>
</dbReference>